<dbReference type="Proteomes" id="UP001059663">
    <property type="component" value="Chromosome"/>
</dbReference>
<evidence type="ECO:0000313" key="1">
    <source>
        <dbReference type="EMBL" id="UUZ43958.1"/>
    </source>
</evidence>
<gene>
    <name evidence="1" type="ORF">LP422_14895</name>
</gene>
<name>A0AC61U1V6_9MICO</name>
<protein>
    <submittedName>
        <fullName evidence="1">Uncharacterized protein</fullName>
    </submittedName>
</protein>
<sequence>MPPSHPRPEDLDELGAAMSAVAEHAAAVGEHLLDHMVTVGDHTAQSAVDGTIDAAIDTLREIGASSREIALGPAAPGTARDRDDPGRGERPRPTGQAAAMSHPGMGDPASLSALAATVRRAALQLRTDAERLASALEHASPGWTGPTATTTRRRSAAVVASVATVATAPDACGGSLQRAATDLAGCTADLRAIEEQAVAAGFEVQDGRLVRARGITGVADHGAEADGDRARRALRGRLHLLASAVGRLRAQLTAECEQATHLLGETSAALRR</sequence>
<dbReference type="EMBL" id="CP087977">
    <property type="protein sequence ID" value="UUZ43958.1"/>
    <property type="molecule type" value="Genomic_DNA"/>
</dbReference>
<proteinExistence type="predicted"/>
<reference evidence="1" key="1">
    <citation type="submission" date="2021-11" db="EMBL/GenBank/DDBJ databases">
        <title>Study of the species diversity of bacterial strains isolated from a unique natural object - Shulgan-Tash cave (Bashkiria).</title>
        <authorList>
            <person name="Sazanova A.L."/>
            <person name="Chirak E.R."/>
            <person name="Safronova V.I."/>
        </authorList>
    </citation>
    <scope>NUCLEOTIDE SEQUENCE</scope>
    <source>
        <strain evidence="1">P1</strain>
    </source>
</reference>
<evidence type="ECO:0000313" key="2">
    <source>
        <dbReference type="Proteomes" id="UP001059663"/>
    </source>
</evidence>
<accession>A0AC61U1V6</accession>
<organism evidence="1 2">
    <name type="scientific">Janibacter limosus</name>
    <dbReference type="NCBI Taxonomy" id="53458"/>
    <lineage>
        <taxon>Bacteria</taxon>
        <taxon>Bacillati</taxon>
        <taxon>Actinomycetota</taxon>
        <taxon>Actinomycetes</taxon>
        <taxon>Micrococcales</taxon>
        <taxon>Intrasporangiaceae</taxon>
        <taxon>Janibacter</taxon>
    </lineage>
</organism>